<reference evidence="4" key="1">
    <citation type="submission" date="2023-07" db="EMBL/GenBank/DDBJ databases">
        <title>Genome-inferred correspondence between phylogeny and metabolic traits in the wild Drosophila gut microbiome.</title>
        <authorList>
            <person name="Bueno E."/>
            <person name="Blow F."/>
            <person name="Douglas A.E."/>
        </authorList>
    </citation>
    <scope>NUCLEOTIDE SEQUENCE [LARGE SCALE GENOMIC DNA]</scope>
    <source>
        <strain evidence="4">JGM97</strain>
    </source>
</reference>
<protein>
    <recommendedName>
        <fullName evidence="5">Bacteriophage P22 tailspike N-terminal domain-containing protein</fullName>
    </recommendedName>
</protein>
<dbReference type="Gene3D" id="2.40.300.10">
    <property type="entry name" value="Head decoration protein D"/>
    <property type="match status" value="1"/>
</dbReference>
<dbReference type="SUPFAM" id="SSF51327">
    <property type="entry name" value="Head-binding domain of phage P22 tailspike protein"/>
    <property type="match status" value="1"/>
</dbReference>
<dbReference type="Proteomes" id="UP000680634">
    <property type="component" value="Unassembled WGS sequence"/>
</dbReference>
<keyword evidence="4" id="KW-1185">Reference proteome</keyword>
<evidence type="ECO:0000313" key="4">
    <source>
        <dbReference type="Proteomes" id="UP000680634"/>
    </source>
</evidence>
<comment type="caution">
    <text evidence="3">The sequence shown here is derived from an EMBL/GenBank/DDBJ whole genome shotgun (WGS) entry which is preliminary data.</text>
</comment>
<evidence type="ECO:0008006" key="5">
    <source>
        <dbReference type="Google" id="ProtNLM"/>
    </source>
</evidence>
<dbReference type="Pfam" id="PF11962">
    <property type="entry name" value="Peptidase_G2"/>
    <property type="match status" value="1"/>
</dbReference>
<dbReference type="EMBL" id="JAERKB010000010">
    <property type="protein sequence ID" value="MBS0970329.1"/>
    <property type="molecule type" value="Genomic_DNA"/>
</dbReference>
<accession>A0ABS5JK78</accession>
<dbReference type="InterPro" id="IPR009093">
    <property type="entry name" value="P22_tailspike_N"/>
</dbReference>
<dbReference type="RefSeq" id="WP_212589381.1">
    <property type="nucleotide sequence ID" value="NZ_JAERKB010000010.1"/>
</dbReference>
<dbReference type="Pfam" id="PF09008">
    <property type="entry name" value="Head_binding"/>
    <property type="match status" value="1"/>
</dbReference>
<dbReference type="Gene3D" id="2.160.20.10">
    <property type="entry name" value="Single-stranded right-handed beta-helix, Pectin lyase-like"/>
    <property type="match status" value="1"/>
</dbReference>
<dbReference type="InterPro" id="IPR021865">
    <property type="entry name" value="Peptidase_G2"/>
</dbReference>
<evidence type="ECO:0000313" key="3">
    <source>
        <dbReference type="EMBL" id="MBS0970329.1"/>
    </source>
</evidence>
<feature type="domain" description="Bacteriophage P22 tailspike N-terminal" evidence="1">
    <location>
        <begin position="1"/>
        <end position="113"/>
    </location>
</feature>
<dbReference type="Gene3D" id="2.170.14.10">
    <property type="entry name" value="Phage P22 tailspike-like, N-terminal domain"/>
    <property type="match status" value="1"/>
</dbReference>
<dbReference type="Gene3D" id="4.10.80.40">
    <property type="entry name" value="succinate dehydrogenase protein domain"/>
    <property type="match status" value="1"/>
</dbReference>
<dbReference type="InterPro" id="IPR036730">
    <property type="entry name" value="P22_tailspike_N_sf"/>
</dbReference>
<gene>
    <name evidence="3" type="ORF">JK232_15640</name>
</gene>
<name>A0ABS5JK78_9GAMM</name>
<feature type="domain" description="Peptidase G2 IMC autoproteolytic cleavage" evidence="2">
    <location>
        <begin position="605"/>
        <end position="817"/>
    </location>
</feature>
<evidence type="ECO:0000259" key="2">
    <source>
        <dbReference type="Pfam" id="PF11962"/>
    </source>
</evidence>
<dbReference type="InterPro" id="IPR012334">
    <property type="entry name" value="Pectin_lyas_fold"/>
</dbReference>
<evidence type="ECO:0000259" key="1">
    <source>
        <dbReference type="Pfam" id="PF09008"/>
    </source>
</evidence>
<organism evidence="3 4">
    <name type="scientific">Nissabacter archeti</name>
    <dbReference type="NCBI Taxonomy" id="1917880"/>
    <lineage>
        <taxon>Bacteria</taxon>
        <taxon>Pseudomonadati</taxon>
        <taxon>Pseudomonadota</taxon>
        <taxon>Gammaproteobacteria</taxon>
        <taxon>Enterobacterales</taxon>
        <taxon>Yersiniaceae</taxon>
        <taxon>Nissabacter</taxon>
    </lineage>
</organism>
<sequence>MADITPNVVVSMPSQLFTAARAFKALAGGRIYLGKIDTDPTIAANRIQAYVENEDGSHIPIPQPILINLGGFPVYNGQVAKIVTVEGHSMAVYDLFGVQQFYFPNVLRYDPDQLRQQLNDTGDGYGDALIAVKQPYSFAGSRTQHSKNADTISAMDIADIAGDGTTNDTARFAALEAVLTGRVVNLAGQSYLVDAPPAANTYINGNFISPSVDTGNNVTLQMPSGGALISSTTDTGEYEAKYQNPLTGDYQPSGRSTRDLYALIASQNSRSGGPSRAVNVGSIYSYSMGNVSGNYSARQCRATVPQSVNIGSEDCRVDGGFRGSNISSITSHVTGETGVNIGSRRGWATGLHAVNIASVDAYAGGGRGAVLKVNVNSNGTIASIAVVSAGTGYSANGSVAFYDRLSAPTTTAAATYTVDANGAITSVTLTNAGAGYSTKTESLFEVVQATILEAGNYSANIATANNCATYGELSFNLGANNSSAKASRSGNIAVNACSASGQYSVNIGSTSCAASATYSFNIGAATCNATGSNAGNIGATSSTASGAQAIVLGGGANIASGDLSAVLAGNNSQATASGAVTLGRRTINATLRSIAFGDSGSGSASTANTKFQVLSNGNVNIAGTLSQNVTFTDIAKMFENIEYTAIPVGSMVAWEGRKVRLAKEGDKEFSAHSRTFAMLLGDTSFTWADRYQRDEFGEIITGQVWDEEAGGWDDSLNEGAGGYKGAYIDSPMENPKFDISKEQVKRSERRDEWTPVALLGEVHVRVDASVIVDGYVSPSKTPGLGTASENETRMRCMEIRTPYNESKGYAVALCLVR</sequence>
<proteinExistence type="predicted"/>